<evidence type="ECO:0000313" key="1">
    <source>
        <dbReference type="EMBL" id="MEQ2591841.1"/>
    </source>
</evidence>
<dbReference type="EMBL" id="JBBNGJ010000002">
    <property type="protein sequence ID" value="MEQ2591841.1"/>
    <property type="molecule type" value="Genomic_DNA"/>
</dbReference>
<protein>
    <submittedName>
        <fullName evidence="1">Uncharacterized protein</fullName>
    </submittedName>
</protein>
<reference evidence="1 2" key="1">
    <citation type="submission" date="2024-04" db="EMBL/GenBank/DDBJ databases">
        <title>Human intestinal bacterial collection.</title>
        <authorList>
            <person name="Pauvert C."/>
            <person name="Hitch T.C.A."/>
            <person name="Clavel T."/>
        </authorList>
    </citation>
    <scope>NUCLEOTIDE SEQUENCE [LARGE SCALE GENOMIC DNA]</scope>
    <source>
        <strain evidence="1 2">CLA-AA-H181</strain>
    </source>
</reference>
<organism evidence="1 2">
    <name type="scientific">Coprococcus aceti</name>
    <dbReference type="NCBI Taxonomy" id="2981786"/>
    <lineage>
        <taxon>Bacteria</taxon>
        <taxon>Bacillati</taxon>
        <taxon>Bacillota</taxon>
        <taxon>Clostridia</taxon>
        <taxon>Lachnospirales</taxon>
        <taxon>Lachnospiraceae</taxon>
        <taxon>Coprococcus</taxon>
    </lineage>
</organism>
<dbReference type="Proteomes" id="UP001494672">
    <property type="component" value="Unassembled WGS sequence"/>
</dbReference>
<sequence length="68" mass="7678">MERFRNLSAMTPGLWLSGITRLKVIEYSADAFTQSLDAHMISKYGGNSKTKNHDRTPIAVMYGGFTFF</sequence>
<comment type="caution">
    <text evidence="1">The sequence shown here is derived from an EMBL/GenBank/DDBJ whole genome shotgun (WGS) entry which is preliminary data.</text>
</comment>
<proteinExistence type="predicted"/>
<name>A0ABV1I786_9FIRM</name>
<gene>
    <name evidence="1" type="ORF">AAAU18_02805</name>
</gene>
<accession>A0ABV1I786</accession>
<evidence type="ECO:0000313" key="2">
    <source>
        <dbReference type="Proteomes" id="UP001494672"/>
    </source>
</evidence>
<keyword evidence="2" id="KW-1185">Reference proteome</keyword>
<dbReference type="RefSeq" id="WP_117549755.1">
    <property type="nucleotide sequence ID" value="NZ_JAQDGX010000003.1"/>
</dbReference>